<name>A0ABN8S3G5_9CNID</name>
<proteinExistence type="predicted"/>
<dbReference type="PANTHER" id="PTHR46601:SF2">
    <property type="entry name" value="UBIQUITIN-LIKE PROTEASE FAMILY PROFILE DOMAIN-CONTAINING PROTEIN"/>
    <property type="match status" value="1"/>
</dbReference>
<keyword evidence="2" id="KW-1185">Reference proteome</keyword>
<sequence length="270" mass="30865">MSYFLLTCLEMFVKMLCESLHKEIDDFPLYSGSFAENFVCNPESELCMLGKCKKCAKCPSLLQKIRSSSGNLDEHATWYQWEAKKGKSMKRVTKIQKVLKEGTVDDLLEDLEVQLPSFLEHVFVKRQQARIFKEKIEHLTEEEAVVQVDFAENFSCKYQGEVQSAHWSQDLVTKFTVAIWIKSGDKNSCCESHVIVSDDLKHDKTSVAVFMCKVVNDLKRYSAHFLHLLQGQGLNIQWNYFATSHGKGAVYGIGGTVKRMVWNAVSTRKV</sequence>
<dbReference type="EMBL" id="CALNXK010000383">
    <property type="protein sequence ID" value="CAH3184308.1"/>
    <property type="molecule type" value="Genomic_DNA"/>
</dbReference>
<organism evidence="1 2">
    <name type="scientific">Porites lobata</name>
    <dbReference type="NCBI Taxonomy" id="104759"/>
    <lineage>
        <taxon>Eukaryota</taxon>
        <taxon>Metazoa</taxon>
        <taxon>Cnidaria</taxon>
        <taxon>Anthozoa</taxon>
        <taxon>Hexacorallia</taxon>
        <taxon>Scleractinia</taxon>
        <taxon>Fungiina</taxon>
        <taxon>Poritidae</taxon>
        <taxon>Porites</taxon>
    </lineage>
</organism>
<feature type="non-terminal residue" evidence="1">
    <location>
        <position position="270"/>
    </location>
</feature>
<comment type="caution">
    <text evidence="1">The sequence shown here is derived from an EMBL/GenBank/DDBJ whole genome shotgun (WGS) entry which is preliminary data.</text>
</comment>
<evidence type="ECO:0000313" key="2">
    <source>
        <dbReference type="Proteomes" id="UP001159405"/>
    </source>
</evidence>
<evidence type="ECO:0000313" key="1">
    <source>
        <dbReference type="EMBL" id="CAH3184308.1"/>
    </source>
</evidence>
<dbReference type="PANTHER" id="PTHR46601">
    <property type="entry name" value="ULP_PROTEASE DOMAIN-CONTAINING PROTEIN"/>
    <property type="match status" value="1"/>
</dbReference>
<accession>A0ABN8S3G5</accession>
<gene>
    <name evidence="1" type="ORF">PLOB_00030154</name>
</gene>
<protein>
    <submittedName>
        <fullName evidence="1">Uncharacterized protein</fullName>
    </submittedName>
</protein>
<reference evidence="1 2" key="1">
    <citation type="submission" date="2022-05" db="EMBL/GenBank/DDBJ databases">
        <authorList>
            <consortium name="Genoscope - CEA"/>
            <person name="William W."/>
        </authorList>
    </citation>
    <scope>NUCLEOTIDE SEQUENCE [LARGE SCALE GENOMIC DNA]</scope>
</reference>
<dbReference type="Proteomes" id="UP001159405">
    <property type="component" value="Unassembled WGS sequence"/>
</dbReference>